<reference evidence="4 5" key="1">
    <citation type="submission" date="2019-06" db="EMBL/GenBank/DDBJ databases">
        <title>Persicimonas caeni gen. nov., sp. nov., a predatory bacterium isolated from solar saltern.</title>
        <authorList>
            <person name="Wang S."/>
        </authorList>
    </citation>
    <scope>NUCLEOTIDE SEQUENCE [LARGE SCALE GENOMIC DNA]</scope>
    <source>
        <strain evidence="4 5">YN101</strain>
    </source>
</reference>
<evidence type="ECO:0000259" key="3">
    <source>
        <dbReference type="Pfam" id="PF00817"/>
    </source>
</evidence>
<accession>A0A4Y6PTD2</accession>
<feature type="domain" description="UmuC" evidence="3">
    <location>
        <begin position="47"/>
        <end position="179"/>
    </location>
</feature>
<dbReference type="PANTHER" id="PTHR35369">
    <property type="entry name" value="BLR3025 PROTEIN-RELATED"/>
    <property type="match status" value="1"/>
</dbReference>
<dbReference type="GO" id="GO:0006281">
    <property type="term" value="P:DNA repair"/>
    <property type="evidence" value="ECO:0007669"/>
    <property type="project" value="InterPro"/>
</dbReference>
<accession>A0A5B8Y8U2</accession>
<keyword evidence="2" id="KW-0227">DNA damage</keyword>
<dbReference type="Pfam" id="PF00817">
    <property type="entry name" value="IMS"/>
    <property type="match status" value="1"/>
</dbReference>
<dbReference type="Gene3D" id="3.30.70.270">
    <property type="match status" value="1"/>
</dbReference>
<dbReference type="OrthoDB" id="5483409at2"/>
<dbReference type="Proteomes" id="UP000315995">
    <property type="component" value="Chromosome"/>
</dbReference>
<dbReference type="Gene3D" id="3.40.1170.60">
    <property type="match status" value="1"/>
</dbReference>
<dbReference type="InterPro" id="IPR001126">
    <property type="entry name" value="UmuC"/>
</dbReference>
<dbReference type="InterPro" id="IPR043502">
    <property type="entry name" value="DNA/RNA_pol_sf"/>
</dbReference>
<dbReference type="InterPro" id="IPR050356">
    <property type="entry name" value="SulA_CellDiv_inhibitor"/>
</dbReference>
<evidence type="ECO:0000256" key="1">
    <source>
        <dbReference type="ARBA" id="ARBA00010945"/>
    </source>
</evidence>
<dbReference type="Gene3D" id="1.10.150.20">
    <property type="entry name" value="5' to 3' exonuclease, C-terminal subdomain"/>
    <property type="match status" value="1"/>
</dbReference>
<sequence length="529" mass="60561">MSAPARIGFRVVSRSRATSGAGRVGASRRCAVDRLACVNVIDLPLQLLLRRNPGWQERPVVVVDRDQPNGLVQWTNKYARCSRILPGMRYAQALSLKHDLHAGTVTDEEIAESVDEIARLLLDYTPVVEAAHGQPGIFWLGARGLDRLFRSFERWAKTVAEELLDKEGFYTTVVVGFSRFGTWAIARAKRGGMLVLDEADEQDRLVRRVPLEALHVDPNFRDQLRKLGIGRVGELLELPPEGVRRRFGKEALLLYRRARGDLEMPLTPYKPEDDPEEHLSLGAPETVSTKLVFWIKRYLHPLLSELERRQDKLTRLEVVFIYERAGHDKFDVRPAEPTTDEGQILDLLRLRLDALELRGGVVEIDLCAHTAQAQTEQLEVFVAKKKRDLGAANRALARLRAELGDEAVVRARLADGHLPEASYRWEPIDRLDEAQPDDIELRPLVRRIRRRPEPLSHSRLGLDLDRQRDRQRDRQDDSIELAGPFVVSGGWWAGGVHRDYHFAQTPDGEIVWVYWDEKRQRWYRHGGFE</sequence>
<protein>
    <submittedName>
        <fullName evidence="4">DNA polymerase Y family protein</fullName>
    </submittedName>
</protein>
<name>A0A4Y6PTD2_PERCE</name>
<dbReference type="AlphaFoldDB" id="A0A4Y6PTD2"/>
<evidence type="ECO:0000313" key="5">
    <source>
        <dbReference type="Proteomes" id="UP000315995"/>
    </source>
</evidence>
<gene>
    <name evidence="4" type="ORF">FIV42_12745</name>
</gene>
<keyword evidence="5" id="KW-1185">Reference proteome</keyword>
<dbReference type="SUPFAM" id="SSF56672">
    <property type="entry name" value="DNA/RNA polymerases"/>
    <property type="match status" value="1"/>
</dbReference>
<evidence type="ECO:0000256" key="2">
    <source>
        <dbReference type="ARBA" id="ARBA00022763"/>
    </source>
</evidence>
<dbReference type="EMBL" id="CP041186">
    <property type="protein sequence ID" value="QDG51582.1"/>
    <property type="molecule type" value="Genomic_DNA"/>
</dbReference>
<proteinExistence type="inferred from homology"/>
<dbReference type="PANTHER" id="PTHR35369:SF2">
    <property type="entry name" value="BLR3025 PROTEIN"/>
    <property type="match status" value="1"/>
</dbReference>
<comment type="similarity">
    <text evidence="1">Belongs to the DNA polymerase type-Y family.</text>
</comment>
<evidence type="ECO:0000313" key="4">
    <source>
        <dbReference type="EMBL" id="QDG51582.1"/>
    </source>
</evidence>
<dbReference type="InterPro" id="IPR043128">
    <property type="entry name" value="Rev_trsase/Diguanyl_cyclase"/>
</dbReference>
<dbReference type="CDD" id="cd03468">
    <property type="entry name" value="PolY_like"/>
    <property type="match status" value="1"/>
</dbReference>
<organism evidence="4 5">
    <name type="scientific">Persicimonas caeni</name>
    <dbReference type="NCBI Taxonomy" id="2292766"/>
    <lineage>
        <taxon>Bacteria</taxon>
        <taxon>Deltaproteobacteria</taxon>
        <taxon>Bradymonadales</taxon>
        <taxon>Bradymonadaceae</taxon>
        <taxon>Persicimonas</taxon>
    </lineage>
</organism>